<protein>
    <submittedName>
        <fullName evidence="1">Uncharacterized protein</fullName>
    </submittedName>
</protein>
<reference evidence="1 2" key="1">
    <citation type="submission" date="2018-06" db="EMBL/GenBank/DDBJ databases">
        <authorList>
            <consortium name="Pathogen Informatics"/>
            <person name="Doyle S."/>
        </authorList>
    </citation>
    <scope>NUCLEOTIDE SEQUENCE [LARGE SCALE GENOMIC DNA]</scope>
    <source>
        <strain evidence="1 2">NCTC11544</strain>
    </source>
</reference>
<sequence>MIKFASEFSEIPEALRNNQPLKDKVLLLIKQKPIVGKVTEGGNRLEEFKAVLARLVNNDIDFAQALHDVEDAIPRYTSIHSGSNTVFATGWPERLLRTQLSRFYNQAVMEKELSEGRTECLVPPSSSEQSSSKCSQLLAGKVHDISHLYKLLVSSYEEGNWGKEPKIPDHPHCTHVVKPLA</sequence>
<organism evidence="1 2">
    <name type="scientific">Serratia quinivorans</name>
    <dbReference type="NCBI Taxonomy" id="137545"/>
    <lineage>
        <taxon>Bacteria</taxon>
        <taxon>Pseudomonadati</taxon>
        <taxon>Pseudomonadota</taxon>
        <taxon>Gammaproteobacteria</taxon>
        <taxon>Enterobacterales</taxon>
        <taxon>Yersiniaceae</taxon>
        <taxon>Serratia</taxon>
    </lineage>
</organism>
<dbReference type="AlphaFoldDB" id="A0A379YIQ0"/>
<evidence type="ECO:0000313" key="1">
    <source>
        <dbReference type="EMBL" id="SUI45717.1"/>
    </source>
</evidence>
<dbReference type="RefSeq" id="WP_115182859.1">
    <property type="nucleotide sequence ID" value="NZ_CAMKUF010000002.1"/>
</dbReference>
<proteinExistence type="predicted"/>
<name>A0A379YIQ0_9GAMM</name>
<evidence type="ECO:0000313" key="2">
    <source>
        <dbReference type="Proteomes" id="UP000255529"/>
    </source>
</evidence>
<gene>
    <name evidence="1" type="ORF">NCTC11544_00535</name>
</gene>
<accession>A0A379YIQ0</accession>
<dbReference type="EMBL" id="UGYN01000002">
    <property type="protein sequence ID" value="SUI45717.1"/>
    <property type="molecule type" value="Genomic_DNA"/>
</dbReference>
<dbReference type="Proteomes" id="UP000255529">
    <property type="component" value="Unassembled WGS sequence"/>
</dbReference>